<sequence>MLLDHKALLLRSPRTWWDAKPVRLGLVDTLAGASKYCRLSPRVGPLKSSLTAQGLRRRCARSSPTRCPARRRQRQSPPPLSECPCRPSPTYTQQNHKFPKLQNQQHTVPRWNGSPPTTTTSTIKCKTPNLSYLEKQANSSR</sequence>
<reference evidence="3" key="1">
    <citation type="journal article" date="2005" name="Nature">
        <title>The map-based sequence of the rice genome.</title>
        <authorList>
            <consortium name="International rice genome sequencing project (IRGSP)"/>
            <person name="Matsumoto T."/>
            <person name="Wu J."/>
            <person name="Kanamori H."/>
            <person name="Katayose Y."/>
            <person name="Fujisawa M."/>
            <person name="Namiki N."/>
            <person name="Mizuno H."/>
            <person name="Yamamoto K."/>
            <person name="Antonio B.A."/>
            <person name="Baba T."/>
            <person name="Sakata K."/>
            <person name="Nagamura Y."/>
            <person name="Aoki H."/>
            <person name="Arikawa K."/>
            <person name="Arita K."/>
            <person name="Bito T."/>
            <person name="Chiden Y."/>
            <person name="Fujitsuka N."/>
            <person name="Fukunaka R."/>
            <person name="Hamada M."/>
            <person name="Harada C."/>
            <person name="Hayashi A."/>
            <person name="Hijishita S."/>
            <person name="Honda M."/>
            <person name="Hosokawa S."/>
            <person name="Ichikawa Y."/>
            <person name="Idonuma A."/>
            <person name="Iijima M."/>
            <person name="Ikeda M."/>
            <person name="Ikeno M."/>
            <person name="Ito K."/>
            <person name="Ito S."/>
            <person name="Ito T."/>
            <person name="Ito Y."/>
            <person name="Ito Y."/>
            <person name="Iwabuchi A."/>
            <person name="Kamiya K."/>
            <person name="Karasawa W."/>
            <person name="Kurita K."/>
            <person name="Katagiri S."/>
            <person name="Kikuta A."/>
            <person name="Kobayashi H."/>
            <person name="Kobayashi N."/>
            <person name="Machita K."/>
            <person name="Maehara T."/>
            <person name="Masukawa M."/>
            <person name="Mizubayashi T."/>
            <person name="Mukai Y."/>
            <person name="Nagasaki H."/>
            <person name="Nagata Y."/>
            <person name="Naito S."/>
            <person name="Nakashima M."/>
            <person name="Nakama Y."/>
            <person name="Nakamichi Y."/>
            <person name="Nakamura M."/>
            <person name="Meguro A."/>
            <person name="Negishi M."/>
            <person name="Ohta I."/>
            <person name="Ohta T."/>
            <person name="Okamoto M."/>
            <person name="Ono N."/>
            <person name="Saji S."/>
            <person name="Sakaguchi M."/>
            <person name="Sakai K."/>
            <person name="Shibata M."/>
            <person name="Shimokawa T."/>
            <person name="Song J."/>
            <person name="Takazaki Y."/>
            <person name="Terasawa K."/>
            <person name="Tsugane M."/>
            <person name="Tsuji K."/>
            <person name="Ueda S."/>
            <person name="Waki K."/>
            <person name="Yamagata H."/>
            <person name="Yamamoto M."/>
            <person name="Yamamoto S."/>
            <person name="Yamane H."/>
            <person name="Yoshiki S."/>
            <person name="Yoshihara R."/>
            <person name="Yukawa K."/>
            <person name="Zhong H."/>
            <person name="Yano M."/>
            <person name="Yuan Q."/>
            <person name="Ouyang S."/>
            <person name="Liu J."/>
            <person name="Jones K.M."/>
            <person name="Gansberger K."/>
            <person name="Moffat K."/>
            <person name="Hill J."/>
            <person name="Bera J."/>
            <person name="Fadrosh D."/>
            <person name="Jin S."/>
            <person name="Johri S."/>
            <person name="Kim M."/>
            <person name="Overton L."/>
            <person name="Reardon M."/>
            <person name="Tsitrin T."/>
            <person name="Vuong H."/>
            <person name="Weaver B."/>
            <person name="Ciecko A."/>
            <person name="Tallon L."/>
            <person name="Jackson J."/>
            <person name="Pai G."/>
            <person name="Aken S.V."/>
            <person name="Utterback T."/>
            <person name="Reidmuller S."/>
            <person name="Feldblyum T."/>
            <person name="Hsiao J."/>
            <person name="Zismann V."/>
            <person name="Iobst S."/>
            <person name="de Vazeille A.R."/>
            <person name="Buell C.R."/>
            <person name="Ying K."/>
            <person name="Li Y."/>
            <person name="Lu T."/>
            <person name="Huang Y."/>
            <person name="Zhao Q."/>
            <person name="Feng Q."/>
            <person name="Zhang L."/>
            <person name="Zhu J."/>
            <person name="Weng Q."/>
            <person name="Mu J."/>
            <person name="Lu Y."/>
            <person name="Fan D."/>
            <person name="Liu Y."/>
            <person name="Guan J."/>
            <person name="Zhang Y."/>
            <person name="Yu S."/>
            <person name="Liu X."/>
            <person name="Zhang Y."/>
            <person name="Hong G."/>
            <person name="Han B."/>
            <person name="Choisne N."/>
            <person name="Demange N."/>
            <person name="Orjeda G."/>
            <person name="Samain S."/>
            <person name="Cattolico L."/>
            <person name="Pelletier E."/>
            <person name="Couloux A."/>
            <person name="Segurens B."/>
            <person name="Wincker P."/>
            <person name="D'Hont A."/>
            <person name="Scarpelli C."/>
            <person name="Weissenbach J."/>
            <person name="Salanoubat M."/>
            <person name="Quetier F."/>
            <person name="Yu Y."/>
            <person name="Kim H.R."/>
            <person name="Rambo T."/>
            <person name="Currie J."/>
            <person name="Collura K."/>
            <person name="Luo M."/>
            <person name="Yang T."/>
            <person name="Ammiraju J.S.S."/>
            <person name="Engler F."/>
            <person name="Soderlund C."/>
            <person name="Wing R.A."/>
            <person name="Palmer L.E."/>
            <person name="de la Bastide M."/>
            <person name="Spiegel L."/>
            <person name="Nascimento L."/>
            <person name="Zutavern T."/>
            <person name="O'Shaughnessy A."/>
            <person name="Dike S."/>
            <person name="Dedhia N."/>
            <person name="Preston R."/>
            <person name="Balija V."/>
            <person name="McCombie W.R."/>
            <person name="Chow T."/>
            <person name="Chen H."/>
            <person name="Chung M."/>
            <person name="Chen C."/>
            <person name="Shaw J."/>
            <person name="Wu H."/>
            <person name="Hsiao K."/>
            <person name="Chao Y."/>
            <person name="Chu M."/>
            <person name="Cheng C."/>
            <person name="Hour A."/>
            <person name="Lee P."/>
            <person name="Lin S."/>
            <person name="Lin Y."/>
            <person name="Liou J."/>
            <person name="Liu S."/>
            <person name="Hsing Y."/>
            <person name="Raghuvanshi S."/>
            <person name="Mohanty A."/>
            <person name="Bharti A.K."/>
            <person name="Gaur A."/>
            <person name="Gupta V."/>
            <person name="Kumar D."/>
            <person name="Ravi V."/>
            <person name="Vij S."/>
            <person name="Kapur A."/>
            <person name="Khurana P."/>
            <person name="Khurana P."/>
            <person name="Khurana J.P."/>
            <person name="Tyagi A.K."/>
            <person name="Gaikwad K."/>
            <person name="Singh A."/>
            <person name="Dalal V."/>
            <person name="Srivastava S."/>
            <person name="Dixit A."/>
            <person name="Pal A.K."/>
            <person name="Ghazi I.A."/>
            <person name="Yadav M."/>
            <person name="Pandit A."/>
            <person name="Bhargava A."/>
            <person name="Sureshbabu K."/>
            <person name="Batra K."/>
            <person name="Sharma T.R."/>
            <person name="Mohapatra T."/>
            <person name="Singh N.K."/>
            <person name="Messing J."/>
            <person name="Nelson A.B."/>
            <person name="Fuks G."/>
            <person name="Kavchok S."/>
            <person name="Keizer G."/>
            <person name="Linton E."/>
            <person name="Llaca V."/>
            <person name="Song R."/>
            <person name="Tanyolac B."/>
            <person name="Young S."/>
            <person name="Ho-Il K."/>
            <person name="Hahn J.H."/>
            <person name="Sangsakoo G."/>
            <person name="Vanavichit A."/>
            <person name="de Mattos Luiz.A.T."/>
            <person name="Zimmer P.D."/>
            <person name="Malone G."/>
            <person name="Dellagostin O."/>
            <person name="de Oliveira A.C."/>
            <person name="Bevan M."/>
            <person name="Bancroft I."/>
            <person name="Minx P."/>
            <person name="Cordum H."/>
            <person name="Wilson R."/>
            <person name="Cheng Z."/>
            <person name="Jin W."/>
            <person name="Jiang J."/>
            <person name="Leong S.A."/>
            <person name="Iwama H."/>
            <person name="Gojobori T."/>
            <person name="Itoh T."/>
            <person name="Niimura Y."/>
            <person name="Fujii Y."/>
            <person name="Habara T."/>
            <person name="Sakai H."/>
            <person name="Sato Y."/>
            <person name="Wilson G."/>
            <person name="Kumar K."/>
            <person name="McCouch S."/>
            <person name="Juretic N."/>
            <person name="Hoen D."/>
            <person name="Wright S."/>
            <person name="Bruskiewich R."/>
            <person name="Bureau T."/>
            <person name="Miyao A."/>
            <person name="Hirochika H."/>
            <person name="Nishikawa T."/>
            <person name="Kadowaki K."/>
            <person name="Sugiura M."/>
            <person name="Burr B."/>
            <person name="Sasaki T."/>
        </authorList>
    </citation>
    <scope>NUCLEOTIDE SEQUENCE [LARGE SCALE GENOMIC DNA]</scope>
    <source>
        <strain evidence="3">cv. Nipponbare</strain>
    </source>
</reference>
<protein>
    <submittedName>
        <fullName evidence="2">Os11g0584000 protein</fullName>
    </submittedName>
</protein>
<evidence type="ECO:0000256" key="1">
    <source>
        <dbReference type="SAM" id="MobiDB-lite"/>
    </source>
</evidence>
<evidence type="ECO:0000313" key="2">
    <source>
        <dbReference type="EMBL" id="BAT14622.1"/>
    </source>
</evidence>
<proteinExistence type="predicted"/>
<reference evidence="2 3" key="3">
    <citation type="journal article" date="2013" name="Rice">
        <title>Improvement of the Oryza sativa Nipponbare reference genome using next generation sequence and optical map data.</title>
        <authorList>
            <person name="Kawahara Y."/>
            <person name="de la Bastide M."/>
            <person name="Hamilton J.P."/>
            <person name="Kanamori H."/>
            <person name="McCombie W.R."/>
            <person name="Ouyang S."/>
            <person name="Schwartz D.C."/>
            <person name="Tanaka T."/>
            <person name="Wu J."/>
            <person name="Zhou S."/>
            <person name="Childs K.L."/>
            <person name="Davidson R.M."/>
            <person name="Lin H."/>
            <person name="Quesada-Ocampo L."/>
            <person name="Vaillancourt B."/>
            <person name="Sakai H."/>
            <person name="Lee S.S."/>
            <person name="Kim J."/>
            <person name="Numa H."/>
            <person name="Itoh T."/>
            <person name="Buell C.R."/>
            <person name="Matsumoto T."/>
        </authorList>
    </citation>
    <scope>NUCLEOTIDE SEQUENCE [LARGE SCALE GENOMIC DNA]</scope>
    <source>
        <strain evidence="3">cv. Nipponbare</strain>
    </source>
</reference>
<keyword evidence="3" id="KW-1185">Reference proteome</keyword>
<dbReference type="Proteomes" id="UP000059680">
    <property type="component" value="Chromosome 11"/>
</dbReference>
<dbReference type="PaxDb" id="39947-A0A0P0Y3V2"/>
<name>A0A0P0Y3V2_ORYSJ</name>
<feature type="compositionally biased region" description="Polar residues" evidence="1">
    <location>
        <begin position="89"/>
        <end position="107"/>
    </location>
</feature>
<dbReference type="EMBL" id="AP014967">
    <property type="protein sequence ID" value="BAT14622.1"/>
    <property type="molecule type" value="Genomic_DNA"/>
</dbReference>
<feature type="region of interest" description="Disordered" evidence="1">
    <location>
        <begin position="48"/>
        <end position="141"/>
    </location>
</feature>
<organism evidence="2 3">
    <name type="scientific">Oryza sativa subsp. japonica</name>
    <name type="common">Rice</name>
    <dbReference type="NCBI Taxonomy" id="39947"/>
    <lineage>
        <taxon>Eukaryota</taxon>
        <taxon>Viridiplantae</taxon>
        <taxon>Streptophyta</taxon>
        <taxon>Embryophyta</taxon>
        <taxon>Tracheophyta</taxon>
        <taxon>Spermatophyta</taxon>
        <taxon>Magnoliopsida</taxon>
        <taxon>Liliopsida</taxon>
        <taxon>Poales</taxon>
        <taxon>Poaceae</taxon>
        <taxon>BOP clade</taxon>
        <taxon>Oryzoideae</taxon>
        <taxon>Oryzeae</taxon>
        <taxon>Oryzinae</taxon>
        <taxon>Oryza</taxon>
        <taxon>Oryza sativa</taxon>
    </lineage>
</organism>
<dbReference type="AlphaFoldDB" id="A0A0P0Y3V2"/>
<accession>A0A0P0Y3V2</accession>
<evidence type="ECO:0000313" key="3">
    <source>
        <dbReference type="Proteomes" id="UP000059680"/>
    </source>
</evidence>
<dbReference type="InParanoid" id="A0A0P0Y3V2"/>
<gene>
    <name evidence="2" type="ordered locus">Os11g0584000</name>
    <name evidence="2" type="ORF">OSNPB_110584000</name>
</gene>
<reference evidence="2 3" key="2">
    <citation type="journal article" date="2013" name="Plant Cell Physiol.">
        <title>Rice Annotation Project Database (RAP-DB): an integrative and interactive database for rice genomics.</title>
        <authorList>
            <person name="Sakai H."/>
            <person name="Lee S.S."/>
            <person name="Tanaka T."/>
            <person name="Numa H."/>
            <person name="Kim J."/>
            <person name="Kawahara Y."/>
            <person name="Wakimoto H."/>
            <person name="Yang C.C."/>
            <person name="Iwamoto M."/>
            <person name="Abe T."/>
            <person name="Yamada Y."/>
            <person name="Muto A."/>
            <person name="Inokuchi H."/>
            <person name="Ikemura T."/>
            <person name="Matsumoto T."/>
            <person name="Sasaki T."/>
            <person name="Itoh T."/>
        </authorList>
    </citation>
    <scope>NUCLEOTIDE SEQUENCE [LARGE SCALE GENOMIC DNA]</scope>
    <source>
        <strain evidence="3">cv. Nipponbare</strain>
    </source>
</reference>